<dbReference type="Proteomes" id="UP000266188">
    <property type="component" value="Unassembled WGS sequence"/>
</dbReference>
<dbReference type="STRING" id="2070753.A0A3A2ZTH4"/>
<dbReference type="Pfam" id="PF07110">
    <property type="entry name" value="EthD"/>
    <property type="match status" value="1"/>
</dbReference>
<evidence type="ECO:0000313" key="4">
    <source>
        <dbReference type="Proteomes" id="UP000266188"/>
    </source>
</evidence>
<dbReference type="SUPFAM" id="SSF54909">
    <property type="entry name" value="Dimeric alpha+beta barrel"/>
    <property type="match status" value="1"/>
</dbReference>
<evidence type="ECO:0000259" key="2">
    <source>
        <dbReference type="Pfam" id="PF07110"/>
    </source>
</evidence>
<comment type="similarity">
    <text evidence="1">Belongs to the tpcK family.</text>
</comment>
<dbReference type="EMBL" id="MVGC01000160">
    <property type="protein sequence ID" value="RJE22604.1"/>
    <property type="molecule type" value="Genomic_DNA"/>
</dbReference>
<dbReference type="AlphaFoldDB" id="A0A3A2ZTH4"/>
<dbReference type="InterPro" id="IPR009799">
    <property type="entry name" value="EthD_dom"/>
</dbReference>
<evidence type="ECO:0000256" key="1">
    <source>
        <dbReference type="ARBA" id="ARBA00005986"/>
    </source>
</evidence>
<comment type="caution">
    <text evidence="3">The sequence shown here is derived from an EMBL/GenBank/DDBJ whole genome shotgun (WGS) entry which is preliminary data.</text>
</comment>
<keyword evidence="4" id="KW-1185">Reference proteome</keyword>
<reference evidence="4" key="1">
    <citation type="submission" date="2017-02" db="EMBL/GenBank/DDBJ databases">
        <authorList>
            <person name="Tafer H."/>
            <person name="Lopandic K."/>
        </authorList>
    </citation>
    <scope>NUCLEOTIDE SEQUENCE [LARGE SCALE GENOMIC DNA]</scope>
    <source>
        <strain evidence="4">CBS 366.77</strain>
    </source>
</reference>
<organism evidence="3 4">
    <name type="scientific">Aspergillus sclerotialis</name>
    <dbReference type="NCBI Taxonomy" id="2070753"/>
    <lineage>
        <taxon>Eukaryota</taxon>
        <taxon>Fungi</taxon>
        <taxon>Dikarya</taxon>
        <taxon>Ascomycota</taxon>
        <taxon>Pezizomycotina</taxon>
        <taxon>Eurotiomycetes</taxon>
        <taxon>Eurotiomycetidae</taxon>
        <taxon>Eurotiales</taxon>
        <taxon>Aspergillaceae</taxon>
        <taxon>Aspergillus</taxon>
        <taxon>Aspergillus subgen. Polypaecilum</taxon>
    </lineage>
</organism>
<gene>
    <name evidence="3" type="ORF">PHISCL_05072</name>
</gene>
<evidence type="ECO:0000313" key="3">
    <source>
        <dbReference type="EMBL" id="RJE22604.1"/>
    </source>
</evidence>
<dbReference type="OrthoDB" id="2519291at2759"/>
<name>A0A3A2ZTH4_9EURO</name>
<sequence>MTFKLILLVGRKPNLTHTQFRNHYETIYIPLLQRLLGDDFPRCYTCTYIGDRVCGGSTECAHDSVSELVFDDAAHFARFWHAYAESGQESNQIAACEEGFVNLLNFAYYVVENAVEAVPLED</sequence>
<dbReference type="GO" id="GO:0016491">
    <property type="term" value="F:oxidoreductase activity"/>
    <property type="evidence" value="ECO:0007669"/>
    <property type="project" value="InterPro"/>
</dbReference>
<dbReference type="Gene3D" id="3.30.70.100">
    <property type="match status" value="1"/>
</dbReference>
<protein>
    <recommendedName>
        <fullName evidence="2">EthD domain-containing protein</fullName>
    </recommendedName>
</protein>
<accession>A0A3A2ZTH4</accession>
<dbReference type="InterPro" id="IPR011008">
    <property type="entry name" value="Dimeric_a/b-barrel"/>
</dbReference>
<proteinExistence type="inferred from homology"/>
<feature type="domain" description="EthD" evidence="2">
    <location>
        <begin position="12"/>
        <end position="86"/>
    </location>
</feature>